<evidence type="ECO:0000256" key="2">
    <source>
        <dbReference type="ARBA" id="ARBA00022898"/>
    </source>
</evidence>
<name>A0ABS9W4K8_9PROT</name>
<dbReference type="EMBL" id="JALBUU010000004">
    <property type="protein sequence ID" value="MCI0753795.1"/>
    <property type="molecule type" value="Genomic_DNA"/>
</dbReference>
<dbReference type="RefSeq" id="WP_120007994.1">
    <property type="nucleotide sequence ID" value="NZ_JALBUU010000004.1"/>
</dbReference>
<dbReference type="SUPFAM" id="SSF53383">
    <property type="entry name" value="PLP-dependent transferases"/>
    <property type="match status" value="1"/>
</dbReference>
<evidence type="ECO:0000256" key="3">
    <source>
        <dbReference type="RuleBase" id="RU003560"/>
    </source>
</evidence>
<organism evidence="4 5">
    <name type="scientific">Teichococcus vastitatis</name>
    <dbReference type="NCBI Taxonomy" id="2307076"/>
    <lineage>
        <taxon>Bacteria</taxon>
        <taxon>Pseudomonadati</taxon>
        <taxon>Pseudomonadota</taxon>
        <taxon>Alphaproteobacteria</taxon>
        <taxon>Acetobacterales</taxon>
        <taxon>Roseomonadaceae</taxon>
        <taxon>Roseomonas</taxon>
    </lineage>
</organism>
<reference evidence="4 5" key="1">
    <citation type="submission" date="2022-03" db="EMBL/GenBank/DDBJ databases">
        <title>Complete genome analysis of Roseomonas KG 17.1 : a prolific producer of plant growth promoters.</title>
        <authorList>
            <person name="Saadouli I."/>
            <person name="Najjari A."/>
            <person name="Mosbah A."/>
            <person name="Ouzari H.I."/>
        </authorList>
    </citation>
    <scope>NUCLEOTIDE SEQUENCE [LARGE SCALE GENOMIC DNA]</scope>
    <source>
        <strain evidence="4 5">KG17-1</strain>
    </source>
</reference>
<keyword evidence="5" id="KW-1185">Reference proteome</keyword>
<sequence>MDQMLANTDAAAALEEAQALYAAAHPQSRRVHEAALSSLPGGNTRTGIFFDPFPVAWARGEGATLWDEDGHRRIDFLGEATAGIYGHSHPVIRAAIEAQLDRGWNFGGHTAMEGELAALLCARFPSLERVRLCNSGSEANTFAVQTARVVTGRPAVLGFAGCYHGGFLTFTARDNPLNVPFETVVAPYNDAEATRRLIDAHADRLAAVIVEPMIGGGGCIPAERDFLLMLRERTAQHGIVLIFDEVMTSRLSPGGLQARHGITPDLTALGKYIGGGLTAGAFGGRAELMQGFDPRQAVPLQHSGTYNNNVFTLAAGIAGLGQVYTPEAALALNARGDALRGRLNARCREAGAALQVTGLGSMLAFHARRGEIRSPADAAEGDATLRALLFYDLLERGIYTMPKRGFMALSLPLTEDDHDALDAALQDFLQARRSLLCR</sequence>
<dbReference type="InterPro" id="IPR015421">
    <property type="entry name" value="PyrdxlP-dep_Trfase_major"/>
</dbReference>
<dbReference type="Gene3D" id="3.40.640.10">
    <property type="entry name" value="Type I PLP-dependent aspartate aminotransferase-like (Major domain)"/>
    <property type="match status" value="1"/>
</dbReference>
<keyword evidence="4" id="KW-0032">Aminotransferase</keyword>
<keyword evidence="4" id="KW-0808">Transferase</keyword>
<dbReference type="InterPro" id="IPR015424">
    <property type="entry name" value="PyrdxlP-dep_Trfase"/>
</dbReference>
<comment type="similarity">
    <text evidence="3">Belongs to the class-III pyridoxal-phosphate-dependent aminotransferase family.</text>
</comment>
<evidence type="ECO:0000313" key="4">
    <source>
        <dbReference type="EMBL" id="MCI0753795.1"/>
    </source>
</evidence>
<dbReference type="Gene3D" id="3.90.1150.10">
    <property type="entry name" value="Aspartate Aminotransferase, domain 1"/>
    <property type="match status" value="1"/>
</dbReference>
<evidence type="ECO:0000256" key="1">
    <source>
        <dbReference type="ARBA" id="ARBA00001933"/>
    </source>
</evidence>
<gene>
    <name evidence="4" type="ORF">MON41_08480</name>
</gene>
<dbReference type="Proteomes" id="UP001201985">
    <property type="component" value="Unassembled WGS sequence"/>
</dbReference>
<dbReference type="PANTHER" id="PTHR43713">
    <property type="entry name" value="GLUTAMATE-1-SEMIALDEHYDE 2,1-AMINOMUTASE"/>
    <property type="match status" value="1"/>
</dbReference>
<dbReference type="Pfam" id="PF00202">
    <property type="entry name" value="Aminotran_3"/>
    <property type="match status" value="1"/>
</dbReference>
<proteinExistence type="inferred from homology"/>
<evidence type="ECO:0000313" key="5">
    <source>
        <dbReference type="Proteomes" id="UP001201985"/>
    </source>
</evidence>
<comment type="caution">
    <text evidence="4">The sequence shown here is derived from an EMBL/GenBank/DDBJ whole genome shotgun (WGS) entry which is preliminary data.</text>
</comment>
<keyword evidence="2 3" id="KW-0663">Pyridoxal phosphate</keyword>
<accession>A0ABS9W4K8</accession>
<dbReference type="PANTHER" id="PTHR43713:SF3">
    <property type="entry name" value="GLUTAMATE-1-SEMIALDEHYDE 2,1-AMINOMUTASE 1, CHLOROPLASTIC-RELATED"/>
    <property type="match status" value="1"/>
</dbReference>
<dbReference type="CDD" id="cd00610">
    <property type="entry name" value="OAT_like"/>
    <property type="match status" value="1"/>
</dbReference>
<dbReference type="InterPro" id="IPR015422">
    <property type="entry name" value="PyrdxlP-dep_Trfase_small"/>
</dbReference>
<comment type="cofactor">
    <cofactor evidence="1">
        <name>pyridoxal 5'-phosphate</name>
        <dbReference type="ChEBI" id="CHEBI:597326"/>
    </cofactor>
</comment>
<dbReference type="InterPro" id="IPR005814">
    <property type="entry name" value="Aminotrans_3"/>
</dbReference>
<dbReference type="GO" id="GO:0008483">
    <property type="term" value="F:transaminase activity"/>
    <property type="evidence" value="ECO:0007669"/>
    <property type="project" value="UniProtKB-KW"/>
</dbReference>
<protein>
    <submittedName>
        <fullName evidence="4">Aspartate aminotransferase family protein</fullName>
    </submittedName>
</protein>